<dbReference type="EMBL" id="CM017642">
    <property type="protein sequence ID" value="TYJ25909.1"/>
    <property type="molecule type" value="Genomic_DNA"/>
</dbReference>
<name>A0A5D2YIW1_GOSMU</name>
<organism evidence="1 2">
    <name type="scientific">Gossypium mustelinum</name>
    <name type="common">Cotton</name>
    <name type="synonym">Gossypium caicoense</name>
    <dbReference type="NCBI Taxonomy" id="34275"/>
    <lineage>
        <taxon>Eukaryota</taxon>
        <taxon>Viridiplantae</taxon>
        <taxon>Streptophyta</taxon>
        <taxon>Embryophyta</taxon>
        <taxon>Tracheophyta</taxon>
        <taxon>Spermatophyta</taxon>
        <taxon>Magnoliopsida</taxon>
        <taxon>eudicotyledons</taxon>
        <taxon>Gunneridae</taxon>
        <taxon>Pentapetalae</taxon>
        <taxon>rosids</taxon>
        <taxon>malvids</taxon>
        <taxon>Malvales</taxon>
        <taxon>Malvaceae</taxon>
        <taxon>Malvoideae</taxon>
        <taxon>Gossypium</taxon>
    </lineage>
</organism>
<evidence type="ECO:0000313" key="1">
    <source>
        <dbReference type="EMBL" id="TYJ25909.1"/>
    </source>
</evidence>
<sequence>MKEMASPPSFLARFRQRRVDLRRRDHGVIPRCTRGM</sequence>
<protein>
    <submittedName>
        <fullName evidence="1">Uncharacterized protein</fullName>
    </submittedName>
</protein>
<gene>
    <name evidence="1" type="ORF">E1A91_A07G080900v1</name>
</gene>
<keyword evidence="2" id="KW-1185">Reference proteome</keyword>
<accession>A0A5D2YIW1</accession>
<dbReference type="AlphaFoldDB" id="A0A5D2YIW1"/>
<dbReference type="Proteomes" id="UP000323597">
    <property type="component" value="Chromosome A07"/>
</dbReference>
<reference evidence="1 2" key="1">
    <citation type="submission" date="2019-07" db="EMBL/GenBank/DDBJ databases">
        <title>WGS assembly of Gossypium mustelinum.</title>
        <authorList>
            <person name="Chen Z.J."/>
            <person name="Sreedasyam A."/>
            <person name="Ando A."/>
            <person name="Song Q."/>
            <person name="De L."/>
            <person name="Hulse-Kemp A."/>
            <person name="Ding M."/>
            <person name="Ye W."/>
            <person name="Kirkbride R."/>
            <person name="Jenkins J."/>
            <person name="Plott C."/>
            <person name="Lovell J."/>
            <person name="Lin Y.-M."/>
            <person name="Vaughn R."/>
            <person name="Liu B."/>
            <person name="Li W."/>
            <person name="Simpson S."/>
            <person name="Scheffler B."/>
            <person name="Saski C."/>
            <person name="Grover C."/>
            <person name="Hu G."/>
            <person name="Conover J."/>
            <person name="Carlson J."/>
            <person name="Shu S."/>
            <person name="Boston L."/>
            <person name="Williams M."/>
            <person name="Peterson D."/>
            <person name="Mcgee K."/>
            <person name="Jones D."/>
            <person name="Wendel J."/>
            <person name="Stelly D."/>
            <person name="Grimwood J."/>
            <person name="Schmutz J."/>
        </authorList>
    </citation>
    <scope>NUCLEOTIDE SEQUENCE [LARGE SCALE GENOMIC DNA]</scope>
    <source>
        <strain evidence="1">1408120.09</strain>
    </source>
</reference>
<evidence type="ECO:0000313" key="2">
    <source>
        <dbReference type="Proteomes" id="UP000323597"/>
    </source>
</evidence>
<proteinExistence type="predicted"/>